<evidence type="ECO:0000256" key="2">
    <source>
        <dbReference type="ARBA" id="ARBA00022692"/>
    </source>
</evidence>
<dbReference type="GO" id="GO:0012505">
    <property type="term" value="C:endomembrane system"/>
    <property type="evidence" value="ECO:0007669"/>
    <property type="project" value="UniProtKB-SubCell"/>
</dbReference>
<reference evidence="6 7" key="1">
    <citation type="submission" date="2016-01" db="EMBL/GenBank/DDBJ databases">
        <title>The new phylogeny of the genus Mycobacterium.</title>
        <authorList>
            <person name="Tarcisio F."/>
            <person name="Conor M."/>
            <person name="Antonella G."/>
            <person name="Elisabetta G."/>
            <person name="Giulia F.S."/>
            <person name="Sara T."/>
            <person name="Anna F."/>
            <person name="Clotilde B."/>
            <person name="Roberto B."/>
            <person name="Veronica D.S."/>
            <person name="Fabio R."/>
            <person name="Monica P."/>
            <person name="Olivier J."/>
            <person name="Enrico T."/>
            <person name="Nicola S."/>
        </authorList>
    </citation>
    <scope>NUCLEOTIDE SEQUENCE [LARGE SCALE GENOMIC DNA]</scope>
    <source>
        <strain evidence="6 7">DSM 44153</strain>
    </source>
</reference>
<comment type="caution">
    <text evidence="6">The sequence shown here is derived from an EMBL/GenBank/DDBJ whole genome shotgun (WGS) entry which is preliminary data.</text>
</comment>
<dbReference type="OrthoDB" id="941586at2"/>
<keyword evidence="3 5" id="KW-1133">Transmembrane helix</keyword>
<evidence type="ECO:0000256" key="4">
    <source>
        <dbReference type="ARBA" id="ARBA00023136"/>
    </source>
</evidence>
<dbReference type="PANTHER" id="PTHR12714:SF9">
    <property type="entry name" value="PROTEIN-S-ISOPRENYLCYSTEINE O-METHYLTRANSFERASE"/>
    <property type="match status" value="1"/>
</dbReference>
<dbReference type="Gene3D" id="1.20.120.1630">
    <property type="match status" value="1"/>
</dbReference>
<dbReference type="RefSeq" id="WP_085108872.1">
    <property type="nucleotide sequence ID" value="NZ_JACKSN010000111.1"/>
</dbReference>
<evidence type="ECO:0000256" key="1">
    <source>
        <dbReference type="ARBA" id="ARBA00004127"/>
    </source>
</evidence>
<dbReference type="AlphaFoldDB" id="A0A1X2ENW6"/>
<keyword evidence="6" id="KW-0808">Transferase</keyword>
<sequence>MPYAALALYLVFAAVGFGWRSWAQYRRTGSTGFRRVGSSPGALLAGAGFLFAALAGVAAPALQIAGLLSPVPVLDAGWLQAVGLVLAIAGMLSTFYAQRDMGESWRVGVDQDETTQLVRDGVFGLVRNPIFTAMLAFAAGTALLAPNALALGAFGLLLVSIELQVRVVEEPYLAAVHGAQYRRYRAEVGRFVPGIG</sequence>
<proteinExistence type="predicted"/>
<evidence type="ECO:0000256" key="5">
    <source>
        <dbReference type="SAM" id="Phobius"/>
    </source>
</evidence>
<keyword evidence="4 5" id="KW-0472">Membrane</keyword>
<name>A0A1X2ENW6_9MYCO</name>
<feature type="transmembrane region" description="Helical" evidence="5">
    <location>
        <begin position="42"/>
        <end position="65"/>
    </location>
</feature>
<dbReference type="Pfam" id="PF04191">
    <property type="entry name" value="PEMT"/>
    <property type="match status" value="1"/>
</dbReference>
<evidence type="ECO:0000313" key="7">
    <source>
        <dbReference type="Proteomes" id="UP000193090"/>
    </source>
</evidence>
<dbReference type="InterPro" id="IPR007318">
    <property type="entry name" value="Phopholipid_MeTrfase"/>
</dbReference>
<dbReference type="GO" id="GO:0008168">
    <property type="term" value="F:methyltransferase activity"/>
    <property type="evidence" value="ECO:0007669"/>
    <property type="project" value="UniProtKB-KW"/>
</dbReference>
<dbReference type="PANTHER" id="PTHR12714">
    <property type="entry name" value="PROTEIN-S ISOPRENYLCYSTEINE O-METHYLTRANSFERASE"/>
    <property type="match status" value="1"/>
</dbReference>
<gene>
    <name evidence="6" type="ORF">AWC30_00535</name>
</gene>
<evidence type="ECO:0000313" key="6">
    <source>
        <dbReference type="EMBL" id="ORX07372.1"/>
    </source>
</evidence>
<protein>
    <submittedName>
        <fullName evidence="6">Isoprenylcysteine carboxyl methyltransferase</fullName>
    </submittedName>
</protein>
<keyword evidence="6" id="KW-0489">Methyltransferase</keyword>
<comment type="subcellular location">
    <subcellularLocation>
        <location evidence="1">Endomembrane system</location>
        <topology evidence="1">Multi-pass membrane protein</topology>
    </subcellularLocation>
</comment>
<organism evidence="6 7">
    <name type="scientific">Mycolicibacillus trivialis</name>
    <dbReference type="NCBI Taxonomy" id="1798"/>
    <lineage>
        <taxon>Bacteria</taxon>
        <taxon>Bacillati</taxon>
        <taxon>Actinomycetota</taxon>
        <taxon>Actinomycetes</taxon>
        <taxon>Mycobacteriales</taxon>
        <taxon>Mycobacteriaceae</taxon>
        <taxon>Mycolicibacillus</taxon>
    </lineage>
</organism>
<evidence type="ECO:0000256" key="3">
    <source>
        <dbReference type="ARBA" id="ARBA00022989"/>
    </source>
</evidence>
<keyword evidence="2 5" id="KW-0812">Transmembrane</keyword>
<feature type="transmembrane region" description="Helical" evidence="5">
    <location>
        <begin position="77"/>
        <end position="97"/>
    </location>
</feature>
<dbReference type="Proteomes" id="UP000193090">
    <property type="component" value="Unassembled WGS sequence"/>
</dbReference>
<dbReference type="STRING" id="1798.AWC30_00535"/>
<accession>A0A1X2ENW6</accession>
<dbReference type="GO" id="GO:0032259">
    <property type="term" value="P:methylation"/>
    <property type="evidence" value="ECO:0007669"/>
    <property type="project" value="UniProtKB-KW"/>
</dbReference>
<keyword evidence="7" id="KW-1185">Reference proteome</keyword>
<dbReference type="EMBL" id="LQPZ01000012">
    <property type="protein sequence ID" value="ORX07372.1"/>
    <property type="molecule type" value="Genomic_DNA"/>
</dbReference>
<feature type="transmembrane region" description="Helical" evidence="5">
    <location>
        <begin position="130"/>
        <end position="159"/>
    </location>
</feature>